<accession>A0ABX1E7E5</accession>
<dbReference type="Gene3D" id="3.90.50.10">
    <property type="entry name" value="Photosynthetic Reaction Center, subunit H, domain 2"/>
    <property type="match status" value="2"/>
</dbReference>
<dbReference type="RefSeq" id="WP_168031050.1">
    <property type="nucleotide sequence ID" value="NZ_JAAVNE010000018.1"/>
</dbReference>
<keyword evidence="4" id="KW-1185">Reference proteome</keyword>
<dbReference type="EMBL" id="JAAVNE010000018">
    <property type="protein sequence ID" value="NKC31733.1"/>
    <property type="molecule type" value="Genomic_DNA"/>
</dbReference>
<protein>
    <submittedName>
        <fullName evidence="3">PRC-barrel domain containing protein</fullName>
    </submittedName>
</protein>
<dbReference type="InterPro" id="IPR014747">
    <property type="entry name" value="Bac_photo_RC_H_C"/>
</dbReference>
<dbReference type="SUPFAM" id="SSF50346">
    <property type="entry name" value="PRC-barrel domain"/>
    <property type="match status" value="2"/>
</dbReference>
<evidence type="ECO:0000256" key="1">
    <source>
        <dbReference type="SAM" id="MobiDB-lite"/>
    </source>
</evidence>
<sequence length="269" mass="29424">MAGRLSTLWQSSTIIGSSVRASDGGIGSVADILFDDQAWTVRWAVVDTGTWLPGKRVLLPTAVLGEPDAASGSFPVQATRQQVKDSPGVEQDQPVSRQLETDIHGYYGWSPYWSAGIATHPGMVPPMMGVAGAPSLAGRVPEGEAPPGQAGAGAAVQRGDPRLRSLNEVRGYYIQASDDSIGHAEEFLLDPQGWAIRYLVVDTRNWWPGRKVLVDPKWIGEVDWNGQMLHVGLTREQVRGSPEYDPAATADQDYEQRLYGHYGRIPYWR</sequence>
<dbReference type="Proteomes" id="UP000787635">
    <property type="component" value="Unassembled WGS sequence"/>
</dbReference>
<dbReference type="InterPro" id="IPR027275">
    <property type="entry name" value="PRC-brl_dom"/>
</dbReference>
<proteinExistence type="predicted"/>
<name>A0ABX1E7E5_9PROT</name>
<dbReference type="Pfam" id="PF05239">
    <property type="entry name" value="PRC"/>
    <property type="match status" value="1"/>
</dbReference>
<reference evidence="3 4" key="1">
    <citation type="submission" date="2020-03" db="EMBL/GenBank/DDBJ databases">
        <title>Roseomonas selenitidurans sp. nov. isolated from urban soil.</title>
        <authorList>
            <person name="Liu H."/>
        </authorList>
    </citation>
    <scope>NUCLEOTIDE SEQUENCE [LARGE SCALE GENOMIC DNA]</scope>
    <source>
        <strain evidence="3 4">BU-1</strain>
    </source>
</reference>
<dbReference type="InterPro" id="IPR011033">
    <property type="entry name" value="PRC_barrel-like_sf"/>
</dbReference>
<evidence type="ECO:0000313" key="4">
    <source>
        <dbReference type="Proteomes" id="UP000787635"/>
    </source>
</evidence>
<feature type="domain" description="PRC-barrel" evidence="2">
    <location>
        <begin position="12"/>
        <end position="62"/>
    </location>
</feature>
<organism evidence="3 4">
    <name type="scientific">Falsiroseomonas selenitidurans</name>
    <dbReference type="NCBI Taxonomy" id="2716335"/>
    <lineage>
        <taxon>Bacteria</taxon>
        <taxon>Pseudomonadati</taxon>
        <taxon>Pseudomonadota</taxon>
        <taxon>Alphaproteobacteria</taxon>
        <taxon>Acetobacterales</taxon>
        <taxon>Roseomonadaceae</taxon>
        <taxon>Falsiroseomonas</taxon>
    </lineage>
</organism>
<evidence type="ECO:0000313" key="3">
    <source>
        <dbReference type="EMBL" id="NKC31733.1"/>
    </source>
</evidence>
<comment type="caution">
    <text evidence="3">The sequence shown here is derived from an EMBL/GenBank/DDBJ whole genome shotgun (WGS) entry which is preliminary data.</text>
</comment>
<feature type="region of interest" description="Disordered" evidence="1">
    <location>
        <begin position="69"/>
        <end position="94"/>
    </location>
</feature>
<gene>
    <name evidence="3" type="ORF">HEQ75_12775</name>
</gene>
<evidence type="ECO:0000259" key="2">
    <source>
        <dbReference type="Pfam" id="PF05239"/>
    </source>
</evidence>